<feature type="region of interest" description="Disordered" evidence="1">
    <location>
        <begin position="30"/>
        <end position="69"/>
    </location>
</feature>
<comment type="caution">
    <text evidence="2">The sequence shown here is derived from an EMBL/GenBank/DDBJ whole genome shotgun (WGS) entry which is preliminary data.</text>
</comment>
<protein>
    <submittedName>
        <fullName evidence="2">Major facilitator superfamily domain-containing protein</fullName>
    </submittedName>
</protein>
<reference evidence="2" key="1">
    <citation type="submission" date="2023-01" db="EMBL/GenBank/DDBJ databases">
        <title>The growth and conidiation of Purpureocillium lavendulum are regulated by nitrogen source and histone H3K14 acetylation.</title>
        <authorList>
            <person name="Tang P."/>
            <person name="Han J."/>
            <person name="Zhang C."/>
            <person name="Tang P."/>
            <person name="Qi F."/>
            <person name="Zhang K."/>
            <person name="Liang L."/>
        </authorList>
    </citation>
    <scope>NUCLEOTIDE SEQUENCE</scope>
    <source>
        <strain evidence="2">YMF1.00683</strain>
    </source>
</reference>
<evidence type="ECO:0000313" key="2">
    <source>
        <dbReference type="EMBL" id="KAJ6441150.1"/>
    </source>
</evidence>
<gene>
    <name evidence="2" type="ORF">O9K51_06945</name>
</gene>
<sequence length="206" mass="21811">MERRELGRDSGFFDISAAHNEPPRLAVSAAPAFMQDGPRPTGLGEEDTTGRWSFDGSSQADFTTGSLGRAVARSEACPLPEDHPKSFREESARWIHQAKAMALRAVLGEKAMARRGKRKARDMAVRPSPKTARASNPVTVVSGTLGASQKPTSKAECTHLANAVSNLPAKRKPANGPPSPCSCGTPDHSAAAPLDVEDRVGTLVMA</sequence>
<organism evidence="2 3">
    <name type="scientific">Purpureocillium lavendulum</name>
    <dbReference type="NCBI Taxonomy" id="1247861"/>
    <lineage>
        <taxon>Eukaryota</taxon>
        <taxon>Fungi</taxon>
        <taxon>Dikarya</taxon>
        <taxon>Ascomycota</taxon>
        <taxon>Pezizomycotina</taxon>
        <taxon>Sordariomycetes</taxon>
        <taxon>Hypocreomycetidae</taxon>
        <taxon>Hypocreales</taxon>
        <taxon>Ophiocordycipitaceae</taxon>
        <taxon>Purpureocillium</taxon>
    </lineage>
</organism>
<keyword evidence="3" id="KW-1185">Reference proteome</keyword>
<dbReference type="EMBL" id="JAQHRD010000005">
    <property type="protein sequence ID" value="KAJ6441150.1"/>
    <property type="molecule type" value="Genomic_DNA"/>
</dbReference>
<dbReference type="AlphaFoldDB" id="A0AB34FSV5"/>
<proteinExistence type="predicted"/>
<accession>A0AB34FSV5</accession>
<dbReference type="Proteomes" id="UP001163105">
    <property type="component" value="Unassembled WGS sequence"/>
</dbReference>
<evidence type="ECO:0000313" key="3">
    <source>
        <dbReference type="Proteomes" id="UP001163105"/>
    </source>
</evidence>
<feature type="region of interest" description="Disordered" evidence="1">
    <location>
        <begin position="168"/>
        <end position="206"/>
    </location>
</feature>
<name>A0AB34FSV5_9HYPO</name>
<feature type="compositionally biased region" description="Polar residues" evidence="1">
    <location>
        <begin position="55"/>
        <end position="66"/>
    </location>
</feature>
<evidence type="ECO:0000256" key="1">
    <source>
        <dbReference type="SAM" id="MobiDB-lite"/>
    </source>
</evidence>
<feature type="region of interest" description="Disordered" evidence="1">
    <location>
        <begin position="116"/>
        <end position="135"/>
    </location>
</feature>